<evidence type="ECO:0000313" key="3">
    <source>
        <dbReference type="Proteomes" id="UP000297280"/>
    </source>
</evidence>
<dbReference type="Proteomes" id="UP000297280">
    <property type="component" value="Unassembled WGS sequence"/>
</dbReference>
<keyword evidence="3" id="KW-1185">Reference proteome</keyword>
<name>A0A4Z1L455_9HELO</name>
<comment type="caution">
    <text evidence="2">The sequence shown here is derived from an EMBL/GenBank/DDBJ whole genome shotgun (WGS) entry which is preliminary data.</text>
</comment>
<dbReference type="STRING" id="87229.A0A4Z1L455"/>
<feature type="region of interest" description="Disordered" evidence="1">
    <location>
        <begin position="1"/>
        <end position="25"/>
    </location>
</feature>
<proteinExistence type="predicted"/>
<evidence type="ECO:0000313" key="2">
    <source>
        <dbReference type="EMBL" id="TGO91585.1"/>
    </source>
</evidence>
<evidence type="ECO:0008006" key="4">
    <source>
        <dbReference type="Google" id="ProtNLM"/>
    </source>
</evidence>
<gene>
    <name evidence="2" type="ORF">BPOR_0023g00100</name>
</gene>
<feature type="compositionally biased region" description="Polar residues" evidence="1">
    <location>
        <begin position="1"/>
        <end position="20"/>
    </location>
</feature>
<protein>
    <recommendedName>
        <fullName evidence="4">Aminoglycoside phosphotransferase domain-containing protein</fullName>
    </recommendedName>
</protein>
<dbReference type="OrthoDB" id="2906425at2759"/>
<accession>A0A4Z1L455</accession>
<dbReference type="EMBL" id="PQXO01000023">
    <property type="protein sequence ID" value="TGO91585.1"/>
    <property type="molecule type" value="Genomic_DNA"/>
</dbReference>
<evidence type="ECO:0000256" key="1">
    <source>
        <dbReference type="SAM" id="MobiDB-lite"/>
    </source>
</evidence>
<dbReference type="AlphaFoldDB" id="A0A4Z1L455"/>
<organism evidence="2 3">
    <name type="scientific">Botrytis porri</name>
    <dbReference type="NCBI Taxonomy" id="87229"/>
    <lineage>
        <taxon>Eukaryota</taxon>
        <taxon>Fungi</taxon>
        <taxon>Dikarya</taxon>
        <taxon>Ascomycota</taxon>
        <taxon>Pezizomycotina</taxon>
        <taxon>Leotiomycetes</taxon>
        <taxon>Helotiales</taxon>
        <taxon>Sclerotiniaceae</taxon>
        <taxon>Botrytis</taxon>
    </lineage>
</organism>
<sequence>MGNPSDSMKSTPQIKPHSQTPKPPTFNVADVVRRLKAWNVRPIPRLLNYGINADGTRYLVTELISGVTLNKLHALGCRVTSGKIYTEEASCATCVRTAYSNAINLVENTVSPQLSTMKSYTRGINGFVMPPAWLPLDSEEP</sequence>
<reference evidence="2 3" key="1">
    <citation type="submission" date="2017-12" db="EMBL/GenBank/DDBJ databases">
        <title>Comparative genomics of Botrytis spp.</title>
        <authorList>
            <person name="Valero-Jimenez C.A."/>
            <person name="Tapia P."/>
            <person name="Veloso J."/>
            <person name="Silva-Moreno E."/>
            <person name="Staats M."/>
            <person name="Valdes J.H."/>
            <person name="Van Kan J.A.L."/>
        </authorList>
    </citation>
    <scope>NUCLEOTIDE SEQUENCE [LARGE SCALE GENOMIC DNA]</scope>
    <source>
        <strain evidence="2 3">MUCL3349</strain>
    </source>
</reference>